<evidence type="ECO:0000259" key="3">
    <source>
        <dbReference type="PROSITE" id="PS50923"/>
    </source>
</evidence>
<feature type="domain" description="Sushi" evidence="3">
    <location>
        <begin position="246"/>
        <end position="311"/>
    </location>
</feature>
<protein>
    <submittedName>
        <fullName evidence="5">Uncharacterized protein LOC114828494</fullName>
    </submittedName>
</protein>
<dbReference type="RefSeq" id="XP_028968682.1">
    <property type="nucleotide sequence ID" value="XM_029112849.1"/>
</dbReference>
<comment type="caution">
    <text evidence="2">Lacks conserved residue(s) required for the propagation of feature annotation.</text>
</comment>
<dbReference type="Proteomes" id="UP000694867">
    <property type="component" value="Unplaced"/>
</dbReference>
<dbReference type="KEGG" id="goe:114828494"/>
<dbReference type="CDD" id="cd00033">
    <property type="entry name" value="CCP"/>
    <property type="match status" value="1"/>
</dbReference>
<reference evidence="5" key="1">
    <citation type="submission" date="2025-08" db="UniProtKB">
        <authorList>
            <consortium name="RefSeq"/>
        </authorList>
    </citation>
    <scope>IDENTIFICATION</scope>
</reference>
<keyword evidence="4" id="KW-1185">Reference proteome</keyword>
<proteinExistence type="predicted"/>
<feature type="disulfide bond" evidence="2">
    <location>
        <begin position="248"/>
        <end position="291"/>
    </location>
</feature>
<keyword evidence="2" id="KW-0768">Sushi</keyword>
<evidence type="ECO:0000256" key="1">
    <source>
        <dbReference type="ARBA" id="ARBA00023157"/>
    </source>
</evidence>
<organism evidence="4 5">
    <name type="scientific">Galendromus occidentalis</name>
    <name type="common">western predatory mite</name>
    <dbReference type="NCBI Taxonomy" id="34638"/>
    <lineage>
        <taxon>Eukaryota</taxon>
        <taxon>Metazoa</taxon>
        <taxon>Ecdysozoa</taxon>
        <taxon>Arthropoda</taxon>
        <taxon>Chelicerata</taxon>
        <taxon>Arachnida</taxon>
        <taxon>Acari</taxon>
        <taxon>Parasitiformes</taxon>
        <taxon>Mesostigmata</taxon>
        <taxon>Gamasina</taxon>
        <taxon>Phytoseioidea</taxon>
        <taxon>Phytoseiidae</taxon>
        <taxon>Typhlodrominae</taxon>
        <taxon>Galendromus</taxon>
    </lineage>
</organism>
<feature type="domain" description="Sushi" evidence="3">
    <location>
        <begin position="550"/>
        <end position="612"/>
    </location>
</feature>
<dbReference type="AlphaFoldDB" id="A0AAJ7SJ24"/>
<dbReference type="InterPro" id="IPR035976">
    <property type="entry name" value="Sushi/SCR/CCP_sf"/>
</dbReference>
<name>A0AAJ7SJ24_9ACAR</name>
<sequence>MRAVAAVKEQRAHDYGGTIHYHTDRLDRRNYQASFGQLCNNSLCLQERKDSENHVPVLSLHELERRQKVASLQRMYIASQHYQPHIERPASSNGTRSNQNIASSRISYDFGVDGLKAQLSFRISPTSPPRNPYSNRFSVPAACHDLSCNRPPPKDTVRVIYNDTCIRCPSRQLARVPRNQRLSKVPLPKLKFCARPDDFVTNFPLMVLRGPLMGSHVGEGEHAITFKTLYPLPAKTCRYTLKVYALRCPPLPVLRHGSFYCTNENLWGSRCLFKCDKDFMLRSSLTMPYKCVKRKREAIWKVPAILPQCIAHERRRLACRWPRAPKNGWSACGLRGRWKKRLFVKENVPCYQGCSAGYVPSVSLEPLNRSRISCVGGSWRGLKDFECLPPTFDDVASSRECRKIAEKTPNVLCRESGEDILCSLECPEGLVIPQKQKSRGEIRCGALEPGYRWPSCRARTPPLLVSGCKDEVIRDVTFPYPIKSPVFRSEVAGGEVKVTCDRTVIESFGKFSIACTARDMELQSEASCTYTMTSRATSCERFTPGEHTIPRCRFPRHEVEFAETESFPVKSECEFVCSPGYVIATSQTEDFSYTVCTEEGAWSLSDFNICRRNYL</sequence>
<evidence type="ECO:0000256" key="2">
    <source>
        <dbReference type="PROSITE-ProRule" id="PRU00302"/>
    </source>
</evidence>
<dbReference type="Pfam" id="PF00084">
    <property type="entry name" value="Sushi"/>
    <property type="match status" value="2"/>
</dbReference>
<dbReference type="SUPFAM" id="SSF57535">
    <property type="entry name" value="Complement control module/SCR domain"/>
    <property type="match status" value="2"/>
</dbReference>
<accession>A0AAJ7SJ24</accession>
<keyword evidence="1 2" id="KW-1015">Disulfide bond</keyword>
<dbReference type="PROSITE" id="PS50923">
    <property type="entry name" value="SUSHI"/>
    <property type="match status" value="2"/>
</dbReference>
<dbReference type="Gene3D" id="2.10.70.10">
    <property type="entry name" value="Complement Module, domain 1"/>
    <property type="match status" value="2"/>
</dbReference>
<evidence type="ECO:0000313" key="5">
    <source>
        <dbReference type="RefSeq" id="XP_028968682.1"/>
    </source>
</evidence>
<dbReference type="InterPro" id="IPR000436">
    <property type="entry name" value="Sushi_SCR_CCP_dom"/>
</dbReference>
<dbReference type="GeneID" id="114828494"/>
<gene>
    <name evidence="5" type="primary">LOC114828494</name>
</gene>
<dbReference type="SMART" id="SM00032">
    <property type="entry name" value="CCP"/>
    <property type="match status" value="2"/>
</dbReference>
<evidence type="ECO:0000313" key="4">
    <source>
        <dbReference type="Proteomes" id="UP000694867"/>
    </source>
</evidence>